<dbReference type="AlphaFoldDB" id="A0A9W4KZ43"/>
<proteinExistence type="predicted"/>
<dbReference type="Proteomes" id="UP000789326">
    <property type="component" value="Unassembled WGS sequence"/>
</dbReference>
<accession>A0A9W4KZ43</accession>
<protein>
    <submittedName>
        <fullName evidence="1">Uncharacterized protein</fullName>
    </submittedName>
</protein>
<sequence>MSTCNAHYMNASKELTIWNMSATVAAANDWNEKRQNFVAFIPKDVLLNILECKEYLSN</sequence>
<dbReference type="RefSeq" id="WP_230301857.1">
    <property type="nucleotide sequence ID" value="NZ_CAKKMG010000023.1"/>
</dbReference>
<evidence type="ECO:0000313" key="1">
    <source>
        <dbReference type="EMBL" id="CAH0210112.1"/>
    </source>
</evidence>
<gene>
    <name evidence="1" type="ORF">SRABI133_02135</name>
</gene>
<name>A0A9W4KZ43_9BACI</name>
<dbReference type="EMBL" id="CAKKMG010000023">
    <property type="protein sequence ID" value="CAH0210112.1"/>
    <property type="molecule type" value="Genomic_DNA"/>
</dbReference>
<evidence type="ECO:0000313" key="2">
    <source>
        <dbReference type="Proteomes" id="UP000789326"/>
    </source>
</evidence>
<organism evidence="1 2">
    <name type="scientific">Peribacillus simplex</name>
    <dbReference type="NCBI Taxonomy" id="1478"/>
    <lineage>
        <taxon>Bacteria</taxon>
        <taxon>Bacillati</taxon>
        <taxon>Bacillota</taxon>
        <taxon>Bacilli</taxon>
        <taxon>Bacillales</taxon>
        <taxon>Bacillaceae</taxon>
        <taxon>Peribacillus</taxon>
    </lineage>
</organism>
<reference evidence="1" key="1">
    <citation type="submission" date="2021-11" db="EMBL/GenBank/DDBJ databases">
        <authorList>
            <person name="Bulgarelli D."/>
        </authorList>
    </citation>
    <scope>NUCLEOTIDE SEQUENCE</scope>
    <source>
        <strain evidence="1">Bi133</strain>
    </source>
</reference>
<comment type="caution">
    <text evidence="1">The sequence shown here is derived from an EMBL/GenBank/DDBJ whole genome shotgun (WGS) entry which is preliminary data.</text>
</comment>